<dbReference type="PROSITE" id="PS51459">
    <property type="entry name" value="FIDO"/>
    <property type="match status" value="1"/>
</dbReference>
<gene>
    <name evidence="2" type="ORF">F8M49_22510</name>
</gene>
<proteinExistence type="predicted"/>
<keyword evidence="3" id="KW-1185">Reference proteome</keyword>
<organism evidence="2 3">
    <name type="scientific">Rhodococcus zopfii</name>
    <dbReference type="NCBI Taxonomy" id="43772"/>
    <lineage>
        <taxon>Bacteria</taxon>
        <taxon>Bacillati</taxon>
        <taxon>Actinomycetota</taxon>
        <taxon>Actinomycetes</taxon>
        <taxon>Mycobacteriales</taxon>
        <taxon>Nocardiaceae</taxon>
        <taxon>Rhodococcus</taxon>
    </lineage>
</organism>
<accession>A0ABU3WU00</accession>
<dbReference type="RefSeq" id="WP_072813616.1">
    <property type="nucleotide sequence ID" value="NZ_JBHWXO010000038.1"/>
</dbReference>
<evidence type="ECO:0000259" key="1">
    <source>
        <dbReference type="PROSITE" id="PS51459"/>
    </source>
</evidence>
<reference evidence="2 3" key="1">
    <citation type="submission" date="2019-10" db="EMBL/GenBank/DDBJ databases">
        <title>Draft Genome Assembly of Rhodococcus zopfii DSM44189.</title>
        <authorList>
            <person name="Sutton J.M."/>
            <person name="Akob D.M."/>
            <person name="Bushman T.J."/>
        </authorList>
    </citation>
    <scope>NUCLEOTIDE SEQUENCE [LARGE SCALE GENOMIC DNA]</scope>
    <source>
        <strain evidence="2 3">DSM 44189</strain>
    </source>
</reference>
<dbReference type="EMBL" id="WBMO01000005">
    <property type="protein sequence ID" value="MDV2477474.1"/>
    <property type="molecule type" value="Genomic_DNA"/>
</dbReference>
<evidence type="ECO:0000313" key="3">
    <source>
        <dbReference type="Proteomes" id="UP001275440"/>
    </source>
</evidence>
<protein>
    <submittedName>
        <fullName evidence="2">Oxidoreductase</fullName>
    </submittedName>
</protein>
<dbReference type="Proteomes" id="UP001275440">
    <property type="component" value="Unassembled WGS sequence"/>
</dbReference>
<evidence type="ECO:0000313" key="2">
    <source>
        <dbReference type="EMBL" id="MDV2477474.1"/>
    </source>
</evidence>
<dbReference type="InterPro" id="IPR003812">
    <property type="entry name" value="Fido"/>
</dbReference>
<feature type="domain" description="Fido" evidence="1">
    <location>
        <begin position="99"/>
        <end position="228"/>
    </location>
</feature>
<comment type="caution">
    <text evidence="2">The sequence shown here is derived from an EMBL/GenBank/DDBJ whole genome shotgun (WGS) entry which is preliminary data.</text>
</comment>
<sequence>MTDPLQPLLDLPGVRDAADRARDALAEVHRHKTNRRGWPNTAAEASVRAARASAAIDGGSMDLPAPGEAGDPILAGALRVAQALDGDSLGILVATWRRAPLQALARLHLLAAADLVDDPESLGRPRTDPGIGERLDALAQLVTGGTRVPAPVLAAVVHGELCALRPFGVADGVIARAASRLVCVSTGLDAHNLGVPEVTWMRRVPAYRDGVTAFGSGTVEGVGDWLLFCCAALESGAREATSIADAFAG</sequence>
<name>A0ABU3WU00_9NOCA</name>